<evidence type="ECO:0000313" key="2">
    <source>
        <dbReference type="Proteomes" id="UP000037551"/>
    </source>
</evidence>
<reference evidence="1 2" key="1">
    <citation type="submission" date="2015-06" db="EMBL/GenBank/DDBJ databases">
        <title>Draft genome sequence of an Antarctic Pseudomonas sp. strain KG01 with full potential for biotechnological applications.</title>
        <authorList>
            <person name="Pavlov M.S."/>
            <person name="Lira F."/>
            <person name="Martinez J.L."/>
            <person name="Marshall S.H."/>
        </authorList>
    </citation>
    <scope>NUCLEOTIDE SEQUENCE [LARGE SCALE GENOMIC DNA]</scope>
    <source>
        <strain evidence="1 2">KG01</strain>
    </source>
</reference>
<name>A0A0J8ISS0_9PSED</name>
<accession>A0A0J8ISS0</accession>
<dbReference type="OrthoDB" id="9133545at2"/>
<dbReference type="RefSeq" id="WP_048725472.1">
    <property type="nucleotide sequence ID" value="NZ_LFMW01000009.1"/>
</dbReference>
<evidence type="ECO:0000313" key="1">
    <source>
        <dbReference type="EMBL" id="KMT54796.1"/>
    </source>
</evidence>
<dbReference type="EMBL" id="LFMW01000009">
    <property type="protein sequence ID" value="KMT54796.1"/>
    <property type="molecule type" value="Genomic_DNA"/>
</dbReference>
<dbReference type="PATRIC" id="fig|1674920.3.peg.928"/>
<dbReference type="Proteomes" id="UP000037551">
    <property type="component" value="Unassembled WGS sequence"/>
</dbReference>
<keyword evidence="2" id="KW-1185">Reference proteome</keyword>
<dbReference type="STRING" id="1674920.ACR52_15070"/>
<gene>
    <name evidence="1" type="ORF">ACR52_15070</name>
</gene>
<comment type="caution">
    <text evidence="1">The sequence shown here is derived from an EMBL/GenBank/DDBJ whole genome shotgun (WGS) entry which is preliminary data.</text>
</comment>
<dbReference type="AlphaFoldDB" id="A0A0J8ISS0"/>
<sequence>MLIDHMPLGIASGVLAATTIESVRRSTSYHACGWQILDRWAFNFPERLRALEAQGELLLLGRLLEQQVVEHEALISPLGLAQRRQGLADHEVLALSGISTEL</sequence>
<protein>
    <submittedName>
        <fullName evidence="1">Uncharacterized protein</fullName>
    </submittedName>
</protein>
<proteinExistence type="predicted"/>
<organism evidence="1 2">
    <name type="scientific">Pseudomonas fildesensis</name>
    <dbReference type="NCBI Taxonomy" id="1674920"/>
    <lineage>
        <taxon>Bacteria</taxon>
        <taxon>Pseudomonadati</taxon>
        <taxon>Pseudomonadota</taxon>
        <taxon>Gammaproteobacteria</taxon>
        <taxon>Pseudomonadales</taxon>
        <taxon>Pseudomonadaceae</taxon>
        <taxon>Pseudomonas</taxon>
    </lineage>
</organism>